<dbReference type="InterPro" id="IPR033199">
    <property type="entry name" value="DDAH-like"/>
</dbReference>
<dbReference type="Proteomes" id="UP001500542">
    <property type="component" value="Unassembled WGS sequence"/>
</dbReference>
<sequence length="273" mass="30042">METTARQATARHYLMCPPTHFDVTYSINPWMDPGKPTDQSIAMDQWQRIHDQLIDLGHTVDVIPPLEGLPDMVFAANGATVYGDRALVARFRFPERDAESAGYLDWFAAKGLKVRQAALENEGEGDYLAAGPWILAGNGFRTDRRSHVETEEYFGRPVIGLTLVNDKFYHLDTALSALDDRTIMYYPAAFTPGSQGILRELFPDAIIADHDDAEAFGLNAVSDGKHVLMPEGAANLVAQLRAAGFESFGMDVSELLRAGGGVKCCILELHNQV</sequence>
<comment type="caution">
    <text evidence="3">The sequence shown here is derived from an EMBL/GenBank/DDBJ whole genome shotgun (WGS) entry which is preliminary data.</text>
</comment>
<evidence type="ECO:0000256" key="2">
    <source>
        <dbReference type="ARBA" id="ARBA00022801"/>
    </source>
</evidence>
<dbReference type="Gene3D" id="3.75.10.10">
    <property type="entry name" value="L-arginine/glycine Amidinotransferase, Chain A"/>
    <property type="match status" value="1"/>
</dbReference>
<organism evidence="3 4">
    <name type="scientific">Kribbella koreensis</name>
    <dbReference type="NCBI Taxonomy" id="57909"/>
    <lineage>
        <taxon>Bacteria</taxon>
        <taxon>Bacillati</taxon>
        <taxon>Actinomycetota</taxon>
        <taxon>Actinomycetes</taxon>
        <taxon>Propionibacteriales</taxon>
        <taxon>Kribbellaceae</taxon>
        <taxon>Kribbella</taxon>
    </lineage>
</organism>
<keyword evidence="2" id="KW-0378">Hydrolase</keyword>
<evidence type="ECO:0000256" key="1">
    <source>
        <dbReference type="ARBA" id="ARBA00008532"/>
    </source>
</evidence>
<proteinExistence type="inferred from homology"/>
<dbReference type="SUPFAM" id="SSF55909">
    <property type="entry name" value="Pentein"/>
    <property type="match status" value="1"/>
</dbReference>
<evidence type="ECO:0000313" key="4">
    <source>
        <dbReference type="Proteomes" id="UP001500542"/>
    </source>
</evidence>
<accession>A0ABN1PR07</accession>
<gene>
    <name evidence="3" type="ORF">GCM10009554_14700</name>
</gene>
<evidence type="ECO:0000313" key="3">
    <source>
        <dbReference type="EMBL" id="GAA0931048.1"/>
    </source>
</evidence>
<dbReference type="RefSeq" id="WP_343966173.1">
    <property type="nucleotide sequence ID" value="NZ_BAAAHK010000003.1"/>
</dbReference>
<keyword evidence="4" id="KW-1185">Reference proteome</keyword>
<protein>
    <submittedName>
        <fullName evidence="3">Arginine deiminase-related protein</fullName>
    </submittedName>
</protein>
<name>A0ABN1PR07_9ACTN</name>
<dbReference type="EMBL" id="BAAAHK010000003">
    <property type="protein sequence ID" value="GAA0931048.1"/>
    <property type="molecule type" value="Genomic_DNA"/>
</dbReference>
<comment type="similarity">
    <text evidence="1">Belongs to the DDAH family.</text>
</comment>
<dbReference type="PANTHER" id="PTHR12737:SF9">
    <property type="entry name" value="DIMETHYLARGININASE"/>
    <property type="match status" value="1"/>
</dbReference>
<reference evidence="3 4" key="1">
    <citation type="journal article" date="2019" name="Int. J. Syst. Evol. Microbiol.">
        <title>The Global Catalogue of Microorganisms (GCM) 10K type strain sequencing project: providing services to taxonomists for standard genome sequencing and annotation.</title>
        <authorList>
            <consortium name="The Broad Institute Genomics Platform"/>
            <consortium name="The Broad Institute Genome Sequencing Center for Infectious Disease"/>
            <person name="Wu L."/>
            <person name="Ma J."/>
        </authorList>
    </citation>
    <scope>NUCLEOTIDE SEQUENCE [LARGE SCALE GENOMIC DNA]</scope>
    <source>
        <strain evidence="3 4">JCM 10977</strain>
    </source>
</reference>
<dbReference type="PANTHER" id="PTHR12737">
    <property type="entry name" value="DIMETHYLARGININE DIMETHYLAMINOHYDROLASE"/>
    <property type="match status" value="1"/>
</dbReference>
<dbReference type="NCBIfam" id="NF045659">
    <property type="entry name" value="DiMArgaseDdahMtb"/>
    <property type="match status" value="1"/>
</dbReference>